<proteinExistence type="predicted"/>
<evidence type="ECO:0000313" key="1">
    <source>
        <dbReference type="EMBL" id="PIR45743.1"/>
    </source>
</evidence>
<accession>A0A2H0RGW5</accession>
<dbReference type="Proteomes" id="UP000230431">
    <property type="component" value="Unassembled WGS sequence"/>
</dbReference>
<evidence type="ECO:0000313" key="2">
    <source>
        <dbReference type="Proteomes" id="UP000230431"/>
    </source>
</evidence>
<reference evidence="1 2" key="1">
    <citation type="submission" date="2017-09" db="EMBL/GenBank/DDBJ databases">
        <title>Depth-based differentiation of microbial function through sediment-hosted aquifers and enrichment of novel symbionts in the deep terrestrial subsurface.</title>
        <authorList>
            <person name="Probst A.J."/>
            <person name="Ladd B."/>
            <person name="Jarett J.K."/>
            <person name="Geller-Mcgrath D.E."/>
            <person name="Sieber C.M."/>
            <person name="Emerson J.B."/>
            <person name="Anantharaman K."/>
            <person name="Thomas B.C."/>
            <person name="Malmstrom R."/>
            <person name="Stieglmeier M."/>
            <person name="Klingl A."/>
            <person name="Woyke T."/>
            <person name="Ryan C.M."/>
            <person name="Banfield J.F."/>
        </authorList>
    </citation>
    <scope>NUCLEOTIDE SEQUENCE [LARGE SCALE GENOMIC DNA]</scope>
    <source>
        <strain evidence="1">CG10_big_fil_rev_8_21_14_0_10_49_38</strain>
    </source>
</reference>
<name>A0A2H0RGW5_9BACT</name>
<organism evidence="1 2">
    <name type="scientific">Candidatus Vogelbacteria bacterium CG10_big_fil_rev_8_21_14_0_10_49_38</name>
    <dbReference type="NCBI Taxonomy" id="1975043"/>
    <lineage>
        <taxon>Bacteria</taxon>
        <taxon>Candidatus Vogeliibacteriota</taxon>
    </lineage>
</organism>
<dbReference type="EMBL" id="PCYK01000030">
    <property type="protein sequence ID" value="PIR45743.1"/>
    <property type="molecule type" value="Genomic_DNA"/>
</dbReference>
<sequence length="82" mass="9683">MGFKDLILIYKNRVEKYQTDLLKISEIIKQITGLEMDDSNLKIKDQTVLIKINPAKKLLIILNKEKLLKLFQENNLKIKDLR</sequence>
<comment type="caution">
    <text evidence="1">The sequence shown here is derived from an EMBL/GenBank/DDBJ whole genome shotgun (WGS) entry which is preliminary data.</text>
</comment>
<gene>
    <name evidence="1" type="ORF">COV08_03715</name>
</gene>
<dbReference type="AlphaFoldDB" id="A0A2H0RGW5"/>
<protein>
    <submittedName>
        <fullName evidence="1">Uncharacterized protein</fullName>
    </submittedName>
</protein>